<dbReference type="SUPFAM" id="SSF53041">
    <property type="entry name" value="Resolvase-like"/>
    <property type="match status" value="1"/>
</dbReference>
<name>A0A809SW10_KLEPN</name>
<protein>
    <submittedName>
        <fullName evidence="4">Resolvase</fullName>
    </submittedName>
</protein>
<evidence type="ECO:0000256" key="2">
    <source>
        <dbReference type="SAM" id="MobiDB-lite"/>
    </source>
</evidence>
<proteinExistence type="inferred from homology"/>
<dbReference type="SMART" id="SM00857">
    <property type="entry name" value="Resolvase"/>
    <property type="match status" value="1"/>
</dbReference>
<evidence type="ECO:0000259" key="3">
    <source>
        <dbReference type="PROSITE" id="PS51736"/>
    </source>
</evidence>
<dbReference type="AlphaFoldDB" id="A0A809SW10"/>
<dbReference type="Gene3D" id="3.40.50.1390">
    <property type="entry name" value="Resolvase, N-terminal catalytic domain"/>
    <property type="match status" value="1"/>
</dbReference>
<dbReference type="InterPro" id="IPR006119">
    <property type="entry name" value="Resolv_N"/>
</dbReference>
<dbReference type="CDD" id="cd03768">
    <property type="entry name" value="SR_ResInv"/>
    <property type="match status" value="1"/>
</dbReference>
<keyword evidence="4" id="KW-0614">Plasmid</keyword>
<organism evidence="4">
    <name type="scientific">Klebsiella pneumoniae</name>
    <dbReference type="NCBI Taxonomy" id="573"/>
    <lineage>
        <taxon>Bacteria</taxon>
        <taxon>Pseudomonadati</taxon>
        <taxon>Pseudomonadota</taxon>
        <taxon>Gammaproteobacteria</taxon>
        <taxon>Enterobacterales</taxon>
        <taxon>Enterobacteriaceae</taxon>
        <taxon>Klebsiella/Raoultella group</taxon>
        <taxon>Klebsiella</taxon>
        <taxon>Klebsiella pneumoniae complex</taxon>
    </lineage>
</organism>
<comment type="similarity">
    <text evidence="1">Belongs to the site-specific recombinase resolvase family.</text>
</comment>
<sequence>MMFKDLPEVLRAICLHQVSSADQNTARQEEALSKAGFQPDKICVEHASAKDTNRPGLQELLGQLRPGDTLLVHSIDRLCRNMSDMCAVTTRLRDQGVTLIFLKEQLTFSAGTNNPMQELQLHMMSAFSQFERALLKERQADGIAAKKHGVKKQGAPAPISKRSRKLTHSEAEGSGSGSPATMRALAFPHIISFVTR</sequence>
<dbReference type="GO" id="GO:0003677">
    <property type="term" value="F:DNA binding"/>
    <property type="evidence" value="ECO:0007669"/>
    <property type="project" value="InterPro"/>
</dbReference>
<evidence type="ECO:0000313" key="4">
    <source>
        <dbReference type="EMBL" id="BBV24806.1"/>
    </source>
</evidence>
<feature type="domain" description="Resolvase/invertase-type recombinase catalytic" evidence="3">
    <location>
        <begin position="11"/>
        <end position="150"/>
    </location>
</feature>
<dbReference type="Pfam" id="PF00239">
    <property type="entry name" value="Resolvase"/>
    <property type="match status" value="1"/>
</dbReference>
<dbReference type="PANTHER" id="PTHR30461">
    <property type="entry name" value="DNA-INVERTASE FROM LAMBDOID PROPHAGE"/>
    <property type="match status" value="1"/>
</dbReference>
<gene>
    <name evidence="4" type="primary">tnpR</name>
</gene>
<dbReference type="InterPro" id="IPR050639">
    <property type="entry name" value="SSR_resolvase"/>
</dbReference>
<dbReference type="PANTHER" id="PTHR30461:SF26">
    <property type="entry name" value="RESOLVASE HOMOLOG YNEB"/>
    <property type="match status" value="1"/>
</dbReference>
<feature type="region of interest" description="Disordered" evidence="2">
    <location>
        <begin position="145"/>
        <end position="180"/>
    </location>
</feature>
<dbReference type="InterPro" id="IPR036162">
    <property type="entry name" value="Resolvase-like_N_sf"/>
</dbReference>
<evidence type="ECO:0000256" key="1">
    <source>
        <dbReference type="ARBA" id="ARBA00009913"/>
    </source>
</evidence>
<dbReference type="EMBL" id="LC521833">
    <property type="protein sequence ID" value="BBV24806.1"/>
    <property type="molecule type" value="Genomic_DNA"/>
</dbReference>
<accession>A0A809SW10</accession>
<geneLocation type="plasmid" evidence="4">
    <name>pC005_OXA181</name>
</geneLocation>
<dbReference type="GO" id="GO:0000150">
    <property type="term" value="F:DNA strand exchange activity"/>
    <property type="evidence" value="ECO:0007669"/>
    <property type="project" value="InterPro"/>
</dbReference>
<dbReference type="PROSITE" id="PS51736">
    <property type="entry name" value="RECOMBINASES_3"/>
    <property type="match status" value="1"/>
</dbReference>
<reference evidence="4" key="1">
    <citation type="submission" date="2020-01" db="EMBL/GenBank/DDBJ databases">
        <title>Genotype-dependent distribution of carbapenemase genes among Enterobacteriaceae in Thailand.</title>
        <authorList>
            <person name="Takeuchi D."/>
            <person name="Abe R."/>
            <person name="Sakamoto N."/>
            <person name="Sugawara Y."/>
            <person name="Akeda Y."/>
            <person name="Hamada S."/>
        </authorList>
    </citation>
    <scope>NUCLEOTIDE SEQUENCE</scope>
    <source>
        <strain evidence="4">C005</strain>
        <plasmid evidence="4">pC005_OXA181</plasmid>
    </source>
</reference>